<reference evidence="2" key="1">
    <citation type="submission" date="2022-11" db="UniProtKB">
        <authorList>
            <consortium name="WormBaseParasite"/>
        </authorList>
    </citation>
    <scope>IDENTIFICATION</scope>
</reference>
<organism evidence="1 2">
    <name type="scientific">Parascaris univalens</name>
    <name type="common">Nematode worm</name>
    <dbReference type="NCBI Taxonomy" id="6257"/>
    <lineage>
        <taxon>Eukaryota</taxon>
        <taxon>Metazoa</taxon>
        <taxon>Ecdysozoa</taxon>
        <taxon>Nematoda</taxon>
        <taxon>Chromadorea</taxon>
        <taxon>Rhabditida</taxon>
        <taxon>Spirurina</taxon>
        <taxon>Ascaridomorpha</taxon>
        <taxon>Ascaridoidea</taxon>
        <taxon>Ascarididae</taxon>
        <taxon>Parascaris</taxon>
    </lineage>
</organism>
<accession>A0A914ZNB1</accession>
<sequence length="132" mass="14722">MSRVKSLQDRLEALKREEQMLLHLRDLLKSNCTALLMEQDQLMALIEEKQSSIPEKSVNNEVQPIGATLSTAESSDDSILNSTTSANDIILRGSETVYSTAGEFSMNDEVPDELNLSLRTTDSDDSQKIILY</sequence>
<proteinExistence type="predicted"/>
<dbReference type="Proteomes" id="UP000887569">
    <property type="component" value="Unplaced"/>
</dbReference>
<evidence type="ECO:0000313" key="1">
    <source>
        <dbReference type="Proteomes" id="UP000887569"/>
    </source>
</evidence>
<keyword evidence="1" id="KW-1185">Reference proteome</keyword>
<evidence type="ECO:0000313" key="2">
    <source>
        <dbReference type="WBParaSite" id="PgB06_g073_t01"/>
    </source>
</evidence>
<name>A0A914ZNB1_PARUN</name>
<dbReference type="WBParaSite" id="PgB06_g073_t01">
    <property type="protein sequence ID" value="PgB06_g073_t01"/>
    <property type="gene ID" value="PgB06_g073"/>
</dbReference>
<protein>
    <submittedName>
        <fullName evidence="2">Protein lin-7 homolog</fullName>
    </submittedName>
</protein>
<dbReference type="AlphaFoldDB" id="A0A914ZNB1"/>